<dbReference type="AlphaFoldDB" id="N8S2W0"/>
<evidence type="ECO:0000256" key="1">
    <source>
        <dbReference type="SAM" id="MobiDB-lite"/>
    </source>
</evidence>
<feature type="compositionally biased region" description="Basic and acidic residues" evidence="1">
    <location>
        <begin position="49"/>
        <end position="66"/>
    </location>
</feature>
<proteinExistence type="predicted"/>
<feature type="region of interest" description="Disordered" evidence="1">
    <location>
        <begin position="26"/>
        <end position="66"/>
    </location>
</feature>
<dbReference type="HOGENOM" id="CLU_2821205_0_0_6"/>
<organism evidence="2 3">
    <name type="scientific">Acinetobacter seifertii</name>
    <dbReference type="NCBI Taxonomy" id="1530123"/>
    <lineage>
        <taxon>Bacteria</taxon>
        <taxon>Pseudomonadati</taxon>
        <taxon>Pseudomonadota</taxon>
        <taxon>Gammaproteobacteria</taxon>
        <taxon>Moraxellales</taxon>
        <taxon>Moraxellaceae</taxon>
        <taxon>Acinetobacter</taxon>
        <taxon>Acinetobacter calcoaceticus/baumannii complex</taxon>
    </lineage>
</organism>
<evidence type="ECO:0000313" key="3">
    <source>
        <dbReference type="Proteomes" id="UP000013065"/>
    </source>
</evidence>
<protein>
    <submittedName>
        <fullName evidence="2">Uncharacterized protein</fullName>
    </submittedName>
</protein>
<sequence>MIDEEKPLNFEDDEEPLDFEDEEFIDDKKEDEMYNSITKDGSSVDPADDGTRHGRVKLEVRHKPPN</sequence>
<gene>
    <name evidence="2" type="ORF">F985_02810</name>
</gene>
<accession>N8S2W0</accession>
<dbReference type="EMBL" id="APOO01000022">
    <property type="protein sequence ID" value="ENU41923.1"/>
    <property type="molecule type" value="Genomic_DNA"/>
</dbReference>
<comment type="caution">
    <text evidence="2">The sequence shown here is derived from an EMBL/GenBank/DDBJ whole genome shotgun (WGS) entry which is preliminary data.</text>
</comment>
<dbReference type="OrthoDB" id="6712251at2"/>
<reference evidence="3" key="1">
    <citation type="submission" date="2013-02" db="EMBL/GenBank/DDBJ databases">
        <title>The Genome Sequence of Acinetobacter sp. NIPH 973.</title>
        <authorList>
            <consortium name="The Broad Institute Genome Sequencing Platform"/>
            <consortium name="The Broad Institute Genome Sequencing Center for Infectious Disease"/>
            <person name="Cerqueira G."/>
            <person name="Feldgarden M."/>
            <person name="Courvalin P."/>
            <person name="Perichon B."/>
            <person name="Grillot-Courvalin C."/>
            <person name="Clermont D."/>
            <person name="Rocha E."/>
            <person name="Yoon E.-J."/>
            <person name="Nemec A."/>
            <person name="Walker B."/>
            <person name="Young S.K."/>
            <person name="Zeng Q."/>
            <person name="Gargeya S."/>
            <person name="Fitzgerald M."/>
            <person name="Haas B."/>
            <person name="Abouelleil A."/>
            <person name="Alvarado L."/>
            <person name="Arachchi H.M."/>
            <person name="Berlin A.M."/>
            <person name="Chapman S.B."/>
            <person name="Dewar J."/>
            <person name="Goldberg J."/>
            <person name="Griggs A."/>
            <person name="Gujja S."/>
            <person name="Hansen M."/>
            <person name="Howarth C."/>
            <person name="Imamovic A."/>
            <person name="Larimer J."/>
            <person name="McCowan C."/>
            <person name="Murphy C."/>
            <person name="Neiman D."/>
            <person name="Pearson M."/>
            <person name="Priest M."/>
            <person name="Roberts A."/>
            <person name="Saif S."/>
            <person name="Shea T."/>
            <person name="Sisk P."/>
            <person name="Sykes S."/>
            <person name="Wortman J."/>
            <person name="Nusbaum C."/>
            <person name="Birren B."/>
        </authorList>
    </citation>
    <scope>NUCLEOTIDE SEQUENCE [LARGE SCALE GENOMIC DNA]</scope>
    <source>
        <strain evidence="3">NIPH 973</strain>
    </source>
</reference>
<name>N8S2W0_9GAMM</name>
<reference evidence="2 3" key="2">
    <citation type="journal article" date="2015" name="Int. J. Syst. Evol. Microbiol.">
        <title>Acinetobacter seifertii sp. nov., a member of the Acinetobacter calcoaceticus-Acinetobacter baumannii complex isolated from human clinical specimens.</title>
        <authorList>
            <person name="Nemec A."/>
            <person name="Krizova L."/>
            <person name="Maixnerova M."/>
            <person name="Sedo O."/>
            <person name="Brisse S."/>
            <person name="Higgins P.G."/>
        </authorList>
    </citation>
    <scope>NUCLEOTIDE SEQUENCE [LARGE SCALE GENOMIC DNA]</scope>
    <source>
        <strain evidence="2 3">NIPH 973</strain>
    </source>
</reference>
<dbReference type="PATRIC" id="fig|520709.3.peg.2754"/>
<dbReference type="RefSeq" id="WP_004701837.1">
    <property type="nucleotide sequence ID" value="NZ_KB851200.1"/>
</dbReference>
<evidence type="ECO:0000313" key="2">
    <source>
        <dbReference type="EMBL" id="ENU41923.1"/>
    </source>
</evidence>
<dbReference type="Proteomes" id="UP000013065">
    <property type="component" value="Unassembled WGS sequence"/>
</dbReference>